<evidence type="ECO:0000256" key="2">
    <source>
        <dbReference type="ARBA" id="ARBA00009425"/>
    </source>
</evidence>
<keyword evidence="10" id="KW-1185">Reference proteome</keyword>
<dbReference type="RefSeq" id="WP_202826170.1">
    <property type="nucleotide sequence ID" value="NZ_JAEUXJ010000005.1"/>
</dbReference>
<reference evidence="9 10" key="1">
    <citation type="submission" date="2021-01" db="EMBL/GenBank/DDBJ databases">
        <title>Belnapia mucosa sp. nov. and Belnapia arida sp. nov., isolated from the Tabernas Desert (Almeria, Spain).</title>
        <authorList>
            <person name="Molina-Menor E."/>
            <person name="Vidal-Verdu A."/>
            <person name="Calonge A."/>
            <person name="Satari L."/>
            <person name="Pereto Magraner J."/>
            <person name="Porcar Miralles M."/>
        </authorList>
    </citation>
    <scope>NUCLEOTIDE SEQUENCE [LARGE SCALE GENOMIC DNA]</scope>
    <source>
        <strain evidence="9 10">T6</strain>
    </source>
</reference>
<evidence type="ECO:0000256" key="4">
    <source>
        <dbReference type="ARBA" id="ARBA00022692"/>
    </source>
</evidence>
<protein>
    <submittedName>
        <fullName evidence="9">Sodium:proton antiporter</fullName>
    </submittedName>
</protein>
<feature type="transmembrane region" description="Helical" evidence="7">
    <location>
        <begin position="110"/>
        <end position="131"/>
    </location>
</feature>
<feature type="transmembrane region" description="Helical" evidence="7">
    <location>
        <begin position="71"/>
        <end position="89"/>
    </location>
</feature>
<organism evidence="9 10">
    <name type="scientific">Belnapia mucosa</name>
    <dbReference type="NCBI Taxonomy" id="2804532"/>
    <lineage>
        <taxon>Bacteria</taxon>
        <taxon>Pseudomonadati</taxon>
        <taxon>Pseudomonadota</taxon>
        <taxon>Alphaproteobacteria</taxon>
        <taxon>Acetobacterales</taxon>
        <taxon>Roseomonadaceae</taxon>
        <taxon>Belnapia</taxon>
    </lineage>
</organism>
<comment type="similarity">
    <text evidence="2">Belongs to the CPA3 antiporters (TC 2.A.63) subunit B family.</text>
</comment>
<keyword evidence="5 7" id="KW-1133">Transmembrane helix</keyword>
<comment type="subcellular location">
    <subcellularLocation>
        <location evidence="1">Cell membrane</location>
        <topology evidence="1">Multi-pass membrane protein</topology>
    </subcellularLocation>
</comment>
<dbReference type="InterPro" id="IPR007182">
    <property type="entry name" value="MnhB"/>
</dbReference>
<evidence type="ECO:0000313" key="9">
    <source>
        <dbReference type="EMBL" id="MBL6456424.1"/>
    </source>
</evidence>
<sequence length="250" mass="25918">MRPRLLLALAAALVLVPAALLLAFRMPEFGAHPLPYGDAATALMLHERHVTNMVSGVNFDLRAIDTLGEEIMLLAAVGGAVMLLRGARGEGGQRRAAAIPGRPIPRRSEAVVLLCRLLAPVTLLFGLYVVLHAQLTPGGGFQGGVIIASAMLLVWLGEGYAAWRRMLPGPLLHALEGGGAALYALAGLAGLALGDAFLANVLPPGESGSLLSGGLIPLLNLGVALAVAGGFAMLFLEFLEETRAPEEGEE</sequence>
<feature type="transmembrane region" description="Helical" evidence="7">
    <location>
        <begin position="175"/>
        <end position="194"/>
    </location>
</feature>
<evidence type="ECO:0000256" key="6">
    <source>
        <dbReference type="ARBA" id="ARBA00023136"/>
    </source>
</evidence>
<evidence type="ECO:0000256" key="1">
    <source>
        <dbReference type="ARBA" id="ARBA00004651"/>
    </source>
</evidence>
<evidence type="ECO:0000313" key="10">
    <source>
        <dbReference type="Proteomes" id="UP000606490"/>
    </source>
</evidence>
<feature type="transmembrane region" description="Helical" evidence="7">
    <location>
        <begin position="143"/>
        <end position="163"/>
    </location>
</feature>
<gene>
    <name evidence="9" type="ORF">JMJ55_13905</name>
</gene>
<keyword evidence="3" id="KW-1003">Cell membrane</keyword>
<feature type="transmembrane region" description="Helical" evidence="7">
    <location>
        <begin position="214"/>
        <end position="236"/>
    </location>
</feature>
<dbReference type="PANTHER" id="PTHR33932:SF4">
    <property type="entry name" value="NA(+)_H(+) ANTIPORTER SUBUNIT B"/>
    <property type="match status" value="1"/>
</dbReference>
<feature type="domain" description="Na+/H+ antiporter MnhB subunit-related protein" evidence="8">
    <location>
        <begin position="113"/>
        <end position="232"/>
    </location>
</feature>
<dbReference type="Proteomes" id="UP000606490">
    <property type="component" value="Unassembled WGS sequence"/>
</dbReference>
<evidence type="ECO:0000259" key="8">
    <source>
        <dbReference type="Pfam" id="PF04039"/>
    </source>
</evidence>
<evidence type="ECO:0000256" key="7">
    <source>
        <dbReference type="SAM" id="Phobius"/>
    </source>
</evidence>
<dbReference type="InterPro" id="IPR050622">
    <property type="entry name" value="CPA3_antiporter_subunitB"/>
</dbReference>
<name>A0ABS1V6R2_9PROT</name>
<dbReference type="PANTHER" id="PTHR33932">
    <property type="entry name" value="NA(+)/H(+) ANTIPORTER SUBUNIT B"/>
    <property type="match status" value="1"/>
</dbReference>
<keyword evidence="4 7" id="KW-0812">Transmembrane</keyword>
<accession>A0ABS1V6R2</accession>
<dbReference type="EMBL" id="JAEUXJ010000005">
    <property type="protein sequence ID" value="MBL6456424.1"/>
    <property type="molecule type" value="Genomic_DNA"/>
</dbReference>
<proteinExistence type="inferred from homology"/>
<evidence type="ECO:0000256" key="5">
    <source>
        <dbReference type="ARBA" id="ARBA00022989"/>
    </source>
</evidence>
<comment type="caution">
    <text evidence="9">The sequence shown here is derived from an EMBL/GenBank/DDBJ whole genome shotgun (WGS) entry which is preliminary data.</text>
</comment>
<evidence type="ECO:0000256" key="3">
    <source>
        <dbReference type="ARBA" id="ARBA00022475"/>
    </source>
</evidence>
<keyword evidence="6 7" id="KW-0472">Membrane</keyword>
<dbReference type="Pfam" id="PF04039">
    <property type="entry name" value="MnhB"/>
    <property type="match status" value="1"/>
</dbReference>